<feature type="transmembrane region" description="Helical" evidence="8">
    <location>
        <begin position="163"/>
        <end position="181"/>
    </location>
</feature>
<feature type="transmembrane region" description="Helical" evidence="8">
    <location>
        <begin position="209"/>
        <end position="229"/>
    </location>
</feature>
<feature type="transmembrane region" description="Helical" evidence="8">
    <location>
        <begin position="106"/>
        <end position="127"/>
    </location>
</feature>
<feature type="transmembrane region" description="Helical" evidence="8">
    <location>
        <begin position="366"/>
        <end position="390"/>
    </location>
</feature>
<evidence type="ECO:0000256" key="8">
    <source>
        <dbReference type="SAM" id="Phobius"/>
    </source>
</evidence>
<dbReference type="EMBL" id="JBGEHV010000002">
    <property type="protein sequence ID" value="MEY8038138.1"/>
    <property type="molecule type" value="Genomic_DNA"/>
</dbReference>
<feature type="transmembrane region" description="Helical" evidence="8">
    <location>
        <begin position="25"/>
        <end position="47"/>
    </location>
</feature>
<dbReference type="InterPro" id="IPR000060">
    <property type="entry name" value="BCCT_transptr"/>
</dbReference>
<comment type="similarity">
    <text evidence="2">Belongs to the BCCT transporter (TC 2.A.15) family.</text>
</comment>
<accession>A0ABV4CCB2</accession>
<evidence type="ECO:0000256" key="2">
    <source>
        <dbReference type="ARBA" id="ARBA00005658"/>
    </source>
</evidence>
<feature type="transmembrane region" description="Helical" evidence="8">
    <location>
        <begin position="498"/>
        <end position="519"/>
    </location>
</feature>
<dbReference type="Proteomes" id="UP001564626">
    <property type="component" value="Unassembled WGS sequence"/>
</dbReference>
<dbReference type="Pfam" id="PF02028">
    <property type="entry name" value="BCCT"/>
    <property type="match status" value="1"/>
</dbReference>
<dbReference type="PANTHER" id="PTHR30047:SF7">
    <property type="entry name" value="HIGH-AFFINITY CHOLINE TRANSPORT PROTEIN"/>
    <property type="match status" value="1"/>
</dbReference>
<proteinExistence type="inferred from homology"/>
<gene>
    <name evidence="9" type="ORF">AB8O55_01890</name>
</gene>
<comment type="caution">
    <text evidence="9">The sequence shown here is derived from an EMBL/GenBank/DDBJ whole genome shotgun (WGS) entry which is preliminary data.</text>
</comment>
<name>A0ABV4CCB2_9PSEU</name>
<keyword evidence="3" id="KW-0813">Transport</keyword>
<feature type="transmembrane region" description="Helical" evidence="8">
    <location>
        <begin position="67"/>
        <end position="86"/>
    </location>
</feature>
<dbReference type="NCBIfam" id="TIGR00842">
    <property type="entry name" value="bcct"/>
    <property type="match status" value="1"/>
</dbReference>
<keyword evidence="7 8" id="KW-0472">Membrane</keyword>
<evidence type="ECO:0000256" key="3">
    <source>
        <dbReference type="ARBA" id="ARBA00022448"/>
    </source>
</evidence>
<feature type="transmembrane region" description="Helical" evidence="8">
    <location>
        <begin position="249"/>
        <end position="269"/>
    </location>
</feature>
<evidence type="ECO:0000256" key="1">
    <source>
        <dbReference type="ARBA" id="ARBA00004651"/>
    </source>
</evidence>
<dbReference type="RefSeq" id="WP_345361145.1">
    <property type="nucleotide sequence ID" value="NZ_BAABII010000005.1"/>
</dbReference>
<sequence>MASPAEADRRPNRLAEVWRGLSKPVFVPALLIILVALAFATWYGAAYGDDAETAFTKLRDGIGSTVGWWYVLVVTTFLVFAFWAALSKVGNIRLGRDDERPEFSRFSWFAMLFSAGMGIGLVFWGVAEPLNHLMSPPEIAGNAAGTAEAGRAAIGQALFHWGLHAWGIYVVVGLGLAYMSFRRGRPLSIRWLLEPVFGRKLIESWVGHAIDVFAIVGTIFGVATSLGQGALQLQAGLVHLGWFSPSNTLLLGLVVVVTAVGTLSVVSGLNKGVRWLSNANMTLAAVLALCVLLVGPTVFLFQSMVQNTGEYLQTIPELMFVTGAGATDGWTLSWTLFNQGWFLSWAPFVGMFIARISRGRTIREFILGVMLAPTVIAILWFTIFGSTGILHQLRNGSMVGADGTIDTNTSLFLLFENLPVGGGIVVALSVIALLVITLFFITSSDSCSLVVDVLSHGGRTETPRATRVFWAVIIGVVGALLLLAGGEAALTVLQVSSIAGAAPLSIIYALAVIALVRMLRFEMATMPRYVRIRPQATPSALVATARKEADDEEELHRSLRELLKEHGGQAAQPRGRFKGASAALGGLETAAAGNPTAPAARGADTTVLAVHDVPAHATTVDFETGAIGLDGDSTFRDPIAGEVFDTPEFTASAVGAEHETEELLRKYAPGNGR</sequence>
<evidence type="ECO:0000256" key="4">
    <source>
        <dbReference type="ARBA" id="ARBA00022475"/>
    </source>
</evidence>
<evidence type="ECO:0000313" key="9">
    <source>
        <dbReference type="EMBL" id="MEY8038138.1"/>
    </source>
</evidence>
<keyword evidence="5 8" id="KW-0812">Transmembrane</keyword>
<keyword evidence="4" id="KW-1003">Cell membrane</keyword>
<feature type="transmembrane region" description="Helical" evidence="8">
    <location>
        <begin position="336"/>
        <end position="354"/>
    </location>
</feature>
<evidence type="ECO:0000256" key="6">
    <source>
        <dbReference type="ARBA" id="ARBA00022989"/>
    </source>
</evidence>
<protein>
    <submittedName>
        <fullName evidence="9">BCCT family transporter</fullName>
    </submittedName>
</protein>
<dbReference type="PANTHER" id="PTHR30047">
    <property type="entry name" value="HIGH-AFFINITY CHOLINE TRANSPORT PROTEIN-RELATED"/>
    <property type="match status" value="1"/>
</dbReference>
<evidence type="ECO:0000256" key="5">
    <source>
        <dbReference type="ARBA" id="ARBA00022692"/>
    </source>
</evidence>
<feature type="transmembrane region" description="Helical" evidence="8">
    <location>
        <begin position="468"/>
        <end position="486"/>
    </location>
</feature>
<organism evidence="9 10">
    <name type="scientific">Saccharopolyspora cebuensis</name>
    <dbReference type="NCBI Taxonomy" id="418759"/>
    <lineage>
        <taxon>Bacteria</taxon>
        <taxon>Bacillati</taxon>
        <taxon>Actinomycetota</taxon>
        <taxon>Actinomycetes</taxon>
        <taxon>Pseudonocardiales</taxon>
        <taxon>Pseudonocardiaceae</taxon>
        <taxon>Saccharopolyspora</taxon>
    </lineage>
</organism>
<evidence type="ECO:0000313" key="10">
    <source>
        <dbReference type="Proteomes" id="UP001564626"/>
    </source>
</evidence>
<feature type="transmembrane region" description="Helical" evidence="8">
    <location>
        <begin position="420"/>
        <end position="441"/>
    </location>
</feature>
<keyword evidence="6 8" id="KW-1133">Transmembrane helix</keyword>
<feature type="transmembrane region" description="Helical" evidence="8">
    <location>
        <begin position="281"/>
        <end position="301"/>
    </location>
</feature>
<keyword evidence="10" id="KW-1185">Reference proteome</keyword>
<evidence type="ECO:0000256" key="7">
    <source>
        <dbReference type="ARBA" id="ARBA00023136"/>
    </source>
</evidence>
<reference evidence="9 10" key="1">
    <citation type="submission" date="2024-08" db="EMBL/GenBank/DDBJ databases">
        <title>Genome mining of Saccharopolyspora cebuensis PGLac3 from Nigerian medicinal plant.</title>
        <authorList>
            <person name="Ezeobiora C.E."/>
            <person name="Igbokwe N.H."/>
            <person name="Amin D.H."/>
            <person name="Mendie U.E."/>
        </authorList>
    </citation>
    <scope>NUCLEOTIDE SEQUENCE [LARGE SCALE GENOMIC DNA]</scope>
    <source>
        <strain evidence="9 10">PGLac3</strain>
    </source>
</reference>
<comment type="subcellular location">
    <subcellularLocation>
        <location evidence="1">Cell membrane</location>
        <topology evidence="1">Multi-pass membrane protein</topology>
    </subcellularLocation>
</comment>